<gene>
    <name evidence="3" type="ORF">ACFSQJ_15840</name>
</gene>
<keyword evidence="2" id="KW-0472">Membrane</keyword>
<dbReference type="Proteomes" id="UP001597526">
    <property type="component" value="Unassembled WGS sequence"/>
</dbReference>
<comment type="caution">
    <text evidence="3">The sequence shown here is derived from an EMBL/GenBank/DDBJ whole genome shotgun (WGS) entry which is preliminary data.</text>
</comment>
<feature type="region of interest" description="Disordered" evidence="1">
    <location>
        <begin position="211"/>
        <end position="261"/>
    </location>
</feature>
<feature type="compositionally biased region" description="Basic and acidic residues" evidence="1">
    <location>
        <begin position="211"/>
        <end position="224"/>
    </location>
</feature>
<name>A0ABW5N1G4_9FLAO</name>
<dbReference type="RefSeq" id="WP_377767936.1">
    <property type="nucleotide sequence ID" value="NZ_JBHULB010000078.1"/>
</dbReference>
<evidence type="ECO:0000256" key="1">
    <source>
        <dbReference type="SAM" id="MobiDB-lite"/>
    </source>
</evidence>
<keyword evidence="2" id="KW-1133">Transmembrane helix</keyword>
<reference evidence="4" key="1">
    <citation type="journal article" date="2019" name="Int. J. Syst. Evol. Microbiol.">
        <title>The Global Catalogue of Microorganisms (GCM) 10K type strain sequencing project: providing services to taxonomists for standard genome sequencing and annotation.</title>
        <authorList>
            <consortium name="The Broad Institute Genomics Platform"/>
            <consortium name="The Broad Institute Genome Sequencing Center for Infectious Disease"/>
            <person name="Wu L."/>
            <person name="Ma J."/>
        </authorList>
    </citation>
    <scope>NUCLEOTIDE SEQUENCE [LARGE SCALE GENOMIC DNA]</scope>
    <source>
        <strain evidence="4">KCTC 52368</strain>
    </source>
</reference>
<organism evidence="3 4">
    <name type="scientific">Croceitalea marina</name>
    <dbReference type="NCBI Taxonomy" id="1775166"/>
    <lineage>
        <taxon>Bacteria</taxon>
        <taxon>Pseudomonadati</taxon>
        <taxon>Bacteroidota</taxon>
        <taxon>Flavobacteriia</taxon>
        <taxon>Flavobacteriales</taxon>
        <taxon>Flavobacteriaceae</taxon>
        <taxon>Croceitalea</taxon>
    </lineage>
</organism>
<sequence>MKKTFVAILVIGLFSSHTMFFKLDTYFLEPNTAVALQLFNGTFEKSENIITRDRMLDASILSNGLRIKVTDAQWTEKDSVTLLNFKTGKAGTYVAGVSTKARSLEMSAESFNDYLEHEGIYDMLEWRKKNYALESKAIEKYSKHVKTIFQVGDTTTDDWQTALDYPIEFIPVENPYELHTGDSLTIKLLLNGKPLANQLVYADYKAYENSRAHDNSESHSHDTEENNASLKHTHKDDVESHTHKPEENKESHTHTSGQKLRTNAEGIVKAHLSADGIWYFQTIHLVKTEEEGLTHESNWSTLTFEVTHAHGADTHTHEHQHESNYTTYIFIIGSLVLIGILFLCFNKKNKDAEH</sequence>
<proteinExistence type="predicted"/>
<dbReference type="InterPro" id="IPR019613">
    <property type="entry name" value="DUF4198"/>
</dbReference>
<protein>
    <submittedName>
        <fullName evidence="3">DUF4198 domain-containing protein</fullName>
    </submittedName>
</protein>
<dbReference type="EMBL" id="JBHULB010000078">
    <property type="protein sequence ID" value="MFD2588408.1"/>
    <property type="molecule type" value="Genomic_DNA"/>
</dbReference>
<accession>A0ABW5N1G4</accession>
<evidence type="ECO:0000313" key="3">
    <source>
        <dbReference type="EMBL" id="MFD2588408.1"/>
    </source>
</evidence>
<feature type="transmembrane region" description="Helical" evidence="2">
    <location>
        <begin position="325"/>
        <end position="345"/>
    </location>
</feature>
<keyword evidence="2" id="KW-0812">Transmembrane</keyword>
<evidence type="ECO:0000313" key="4">
    <source>
        <dbReference type="Proteomes" id="UP001597526"/>
    </source>
</evidence>
<keyword evidence="4" id="KW-1185">Reference proteome</keyword>
<dbReference type="Pfam" id="PF10670">
    <property type="entry name" value="DUF4198"/>
    <property type="match status" value="1"/>
</dbReference>
<evidence type="ECO:0000256" key="2">
    <source>
        <dbReference type="SAM" id="Phobius"/>
    </source>
</evidence>
<feature type="compositionally biased region" description="Basic and acidic residues" evidence="1">
    <location>
        <begin position="234"/>
        <end position="253"/>
    </location>
</feature>